<keyword evidence="1" id="KW-0812">Transmembrane</keyword>
<keyword evidence="1" id="KW-1133">Transmembrane helix</keyword>
<keyword evidence="1" id="KW-0472">Membrane</keyword>
<dbReference type="Proteomes" id="UP000031623">
    <property type="component" value="Chromosome"/>
</dbReference>
<dbReference type="AlphaFoldDB" id="A0A090AH09"/>
<feature type="transmembrane region" description="Helical" evidence="1">
    <location>
        <begin position="74"/>
        <end position="96"/>
    </location>
</feature>
<evidence type="ECO:0000313" key="2">
    <source>
        <dbReference type="EMBL" id="BAP54537.1"/>
    </source>
</evidence>
<dbReference type="STRING" id="40754.THII_0240"/>
<reference evidence="2 3" key="1">
    <citation type="journal article" date="2014" name="ISME J.">
        <title>Ecophysiology of Thioploca ingrica as revealed by the complete genome sequence supplemented with proteomic evidence.</title>
        <authorList>
            <person name="Kojima H."/>
            <person name="Ogura Y."/>
            <person name="Yamamoto N."/>
            <person name="Togashi T."/>
            <person name="Mori H."/>
            <person name="Watanabe T."/>
            <person name="Nemoto F."/>
            <person name="Kurokawa K."/>
            <person name="Hayashi T."/>
            <person name="Fukui M."/>
        </authorList>
    </citation>
    <scope>NUCLEOTIDE SEQUENCE [LARGE SCALE GENOMIC DNA]</scope>
</reference>
<evidence type="ECO:0000256" key="1">
    <source>
        <dbReference type="SAM" id="Phobius"/>
    </source>
</evidence>
<keyword evidence="3" id="KW-1185">Reference proteome</keyword>
<accession>A0A090AH09</accession>
<dbReference type="EMBL" id="AP014633">
    <property type="protein sequence ID" value="BAP54537.1"/>
    <property type="molecule type" value="Genomic_DNA"/>
</dbReference>
<gene>
    <name evidence="2" type="ORF">THII_0240</name>
</gene>
<dbReference type="KEGG" id="tig:THII_0240"/>
<dbReference type="HOGENOM" id="CLU_123292_0_0_6"/>
<feature type="transmembrane region" description="Helical" evidence="1">
    <location>
        <begin position="12"/>
        <end position="34"/>
    </location>
</feature>
<dbReference type="OrthoDB" id="4548241at2"/>
<organism evidence="2 3">
    <name type="scientific">Thioploca ingrica</name>
    <dbReference type="NCBI Taxonomy" id="40754"/>
    <lineage>
        <taxon>Bacteria</taxon>
        <taxon>Pseudomonadati</taxon>
        <taxon>Pseudomonadota</taxon>
        <taxon>Gammaproteobacteria</taxon>
        <taxon>Thiotrichales</taxon>
        <taxon>Thiotrichaceae</taxon>
        <taxon>Thioploca</taxon>
    </lineage>
</organism>
<evidence type="ECO:0000313" key="3">
    <source>
        <dbReference type="Proteomes" id="UP000031623"/>
    </source>
</evidence>
<proteinExistence type="predicted"/>
<feature type="transmembrane region" description="Helical" evidence="1">
    <location>
        <begin position="40"/>
        <end position="62"/>
    </location>
</feature>
<sequence length="136" mass="15755">MDTYHRFHTGGSYWLMRAEHLAVVLIGIALVLWHWSELNWLRFIAVFVITDLLGYLPGAIAYRRAGRGQIAPLYHYLYNLTHCYLTWLPITAWWVWSIGGWEWAMLAIPIHLSGDRGVFGNVFKPVSLPFEPVAEK</sequence>
<name>A0A090AH09_9GAMM</name>
<protein>
    <submittedName>
        <fullName evidence="2">Integral membrane protein</fullName>
    </submittedName>
</protein>